<protein>
    <submittedName>
        <fullName evidence="2">HNH endonuclease</fullName>
    </submittedName>
</protein>
<name>I1VH23_9ACTN</name>
<keyword evidence="2" id="KW-0614">Plasmid</keyword>
<accession>I1VH23</accession>
<organism evidence="2">
    <name type="scientific">Streptomyces sp. FR1</name>
    <dbReference type="NCBI Taxonomy" id="349971"/>
    <lineage>
        <taxon>Bacteria</taxon>
        <taxon>Bacillati</taxon>
        <taxon>Actinomycetota</taxon>
        <taxon>Actinomycetes</taxon>
        <taxon>Kitasatosporales</taxon>
        <taxon>Streptomycetaceae</taxon>
        <taxon>Streptomyces</taxon>
    </lineage>
</organism>
<gene>
    <name evidence="2" type="ORF">pFP4.22c</name>
</gene>
<dbReference type="EMBL" id="JQ606827">
    <property type="protein sequence ID" value="AFI44021.1"/>
    <property type="molecule type" value="Genomic_DNA"/>
</dbReference>
<keyword evidence="2" id="KW-0378">Hydrolase</keyword>
<sequence>MPSRPLRPCTNPGCPELVKQGRCAKHTQQAEQQRGSSSQRGYDARWARRRADYLYRHPWCVLCGRPSKVPDHFPVSRKDLVAQGVADPDADVHLRPLCVPCHSSETARHQPGGWNAR</sequence>
<proteinExistence type="predicted"/>
<dbReference type="AlphaFoldDB" id="I1VH23"/>
<keyword evidence="2" id="KW-0540">Nuclease</keyword>
<keyword evidence="2" id="KW-0255">Endonuclease</keyword>
<evidence type="ECO:0000313" key="2">
    <source>
        <dbReference type="EMBL" id="AFI44021.1"/>
    </source>
</evidence>
<dbReference type="GO" id="GO:0004519">
    <property type="term" value="F:endonuclease activity"/>
    <property type="evidence" value="ECO:0007669"/>
    <property type="project" value="UniProtKB-KW"/>
</dbReference>
<feature type="compositionally biased region" description="Polar residues" evidence="1">
    <location>
        <begin position="26"/>
        <end position="39"/>
    </location>
</feature>
<geneLocation type="plasmid" evidence="2">
    <name>pFP4</name>
</geneLocation>
<reference evidence="2" key="1">
    <citation type="journal article" date="2012" name="Plasmid">
        <title>Characterization of Streptomyces plasmid-phage pFP4 and its evolutionary implications.</title>
        <authorList>
            <person name="Chen Z."/>
            <person name="Zhong L."/>
            <person name="Shen M."/>
            <person name="Fang P."/>
            <person name="Qin Z."/>
        </authorList>
    </citation>
    <scope>NUCLEOTIDE SEQUENCE</scope>
    <source>
        <strain evidence="2">FR1</strain>
        <plasmid evidence="2">pFP4</plasmid>
    </source>
</reference>
<feature type="region of interest" description="Disordered" evidence="1">
    <location>
        <begin position="23"/>
        <end position="43"/>
    </location>
</feature>
<evidence type="ECO:0000256" key="1">
    <source>
        <dbReference type="SAM" id="MobiDB-lite"/>
    </source>
</evidence>